<name>X1AHV3_9ZZZZ</name>
<evidence type="ECO:0000256" key="7">
    <source>
        <dbReference type="ARBA" id="ARBA00022695"/>
    </source>
</evidence>
<reference evidence="13" key="1">
    <citation type="journal article" date="2014" name="Front. Microbiol.">
        <title>High frequency of phylogenetically diverse reductive dehalogenase-homologous genes in deep subseafloor sedimentary metagenomes.</title>
        <authorList>
            <person name="Kawai M."/>
            <person name="Futagami T."/>
            <person name="Toyoda A."/>
            <person name="Takaki Y."/>
            <person name="Nishi S."/>
            <person name="Hori S."/>
            <person name="Arai W."/>
            <person name="Tsubouchi T."/>
            <person name="Morono Y."/>
            <person name="Uchiyama I."/>
            <person name="Ito T."/>
            <person name="Fujiyama A."/>
            <person name="Inagaki F."/>
            <person name="Takami H."/>
        </authorList>
    </citation>
    <scope>NUCLEOTIDE SEQUENCE</scope>
    <source>
        <strain evidence="13">Expedition CK06-06</strain>
    </source>
</reference>
<sequence>MNTVKINNPDKINKNIIKKIAELISEGKTVILPTSTIYGLSCKYNDRNAIEKIYKIKKRSKNLPFIILISSHADLKSLVSDINPVAKKIIKNFWDIKNPKPLTLIFNKKSSLENFITSGSPNIAIRLADPGFLRNIINICGPIVSTSATVSGTKSYPKKIEDIPATIRKQVDLIVECPSSLTGVESTIVDVTGKTPVLVREGKVKFKDVLKFKGSKRNLI</sequence>
<dbReference type="EMBL" id="BART01001672">
    <property type="protein sequence ID" value="GAG72263.1"/>
    <property type="molecule type" value="Genomic_DNA"/>
</dbReference>
<dbReference type="AlphaFoldDB" id="X1AHV3"/>
<dbReference type="PANTHER" id="PTHR17490">
    <property type="entry name" value="SUA5"/>
    <property type="match status" value="1"/>
</dbReference>
<dbReference type="SUPFAM" id="SSF55821">
    <property type="entry name" value="YrdC/RibB"/>
    <property type="match status" value="1"/>
</dbReference>
<keyword evidence="9" id="KW-0067">ATP-binding</keyword>
<evidence type="ECO:0000256" key="5">
    <source>
        <dbReference type="ARBA" id="ARBA00022679"/>
    </source>
</evidence>
<evidence type="ECO:0000259" key="12">
    <source>
        <dbReference type="PROSITE" id="PS51163"/>
    </source>
</evidence>
<evidence type="ECO:0000313" key="13">
    <source>
        <dbReference type="EMBL" id="GAG72263.1"/>
    </source>
</evidence>
<keyword evidence="8" id="KW-0547">Nucleotide-binding</keyword>
<dbReference type="GO" id="GO:0061710">
    <property type="term" value="F:L-threonylcarbamoyladenylate synthase"/>
    <property type="evidence" value="ECO:0007669"/>
    <property type="project" value="UniProtKB-EC"/>
</dbReference>
<comment type="similarity">
    <text evidence="2">Belongs to the SUA5 family.</text>
</comment>
<gene>
    <name evidence="13" type="ORF">S01H4_05683</name>
</gene>
<dbReference type="NCBIfam" id="TIGR00057">
    <property type="entry name" value="L-threonylcarbamoyladenylate synthase"/>
    <property type="match status" value="1"/>
</dbReference>
<keyword evidence="7" id="KW-0548">Nucleotidyltransferase</keyword>
<comment type="catalytic activity">
    <reaction evidence="11">
        <text>L-threonine + hydrogencarbonate + ATP = L-threonylcarbamoyladenylate + diphosphate + H2O</text>
        <dbReference type="Rhea" id="RHEA:36407"/>
        <dbReference type="ChEBI" id="CHEBI:15377"/>
        <dbReference type="ChEBI" id="CHEBI:17544"/>
        <dbReference type="ChEBI" id="CHEBI:30616"/>
        <dbReference type="ChEBI" id="CHEBI:33019"/>
        <dbReference type="ChEBI" id="CHEBI:57926"/>
        <dbReference type="ChEBI" id="CHEBI:73682"/>
        <dbReference type="EC" id="2.7.7.87"/>
    </reaction>
</comment>
<evidence type="ECO:0000256" key="4">
    <source>
        <dbReference type="ARBA" id="ARBA00022490"/>
    </source>
</evidence>
<dbReference type="Gene3D" id="3.90.870.10">
    <property type="entry name" value="DHBP synthase"/>
    <property type="match status" value="1"/>
</dbReference>
<evidence type="ECO:0000256" key="2">
    <source>
        <dbReference type="ARBA" id="ARBA00007663"/>
    </source>
</evidence>
<dbReference type="InterPro" id="IPR017945">
    <property type="entry name" value="DHBP_synth_RibB-like_a/b_dom"/>
</dbReference>
<organism evidence="13">
    <name type="scientific">marine sediment metagenome</name>
    <dbReference type="NCBI Taxonomy" id="412755"/>
    <lineage>
        <taxon>unclassified sequences</taxon>
        <taxon>metagenomes</taxon>
        <taxon>ecological metagenomes</taxon>
    </lineage>
</organism>
<evidence type="ECO:0000256" key="10">
    <source>
        <dbReference type="ARBA" id="ARBA00029774"/>
    </source>
</evidence>
<keyword evidence="6" id="KW-0819">tRNA processing</keyword>
<dbReference type="GO" id="GO:0000049">
    <property type="term" value="F:tRNA binding"/>
    <property type="evidence" value="ECO:0007669"/>
    <property type="project" value="TreeGrafter"/>
</dbReference>
<protein>
    <recommendedName>
        <fullName evidence="10">L-threonylcarbamoyladenylate synthase</fullName>
        <ecNumber evidence="3">2.7.7.87</ecNumber>
    </recommendedName>
    <alternativeName>
        <fullName evidence="10">L-threonylcarbamoyladenylate synthase</fullName>
    </alternativeName>
</protein>
<feature type="domain" description="YrdC-like" evidence="12">
    <location>
        <begin position="14"/>
        <end position="204"/>
    </location>
</feature>
<evidence type="ECO:0000256" key="8">
    <source>
        <dbReference type="ARBA" id="ARBA00022741"/>
    </source>
</evidence>
<comment type="subcellular location">
    <subcellularLocation>
        <location evidence="1">Cytoplasm</location>
    </subcellularLocation>
</comment>
<evidence type="ECO:0000256" key="3">
    <source>
        <dbReference type="ARBA" id="ARBA00012584"/>
    </source>
</evidence>
<comment type="caution">
    <text evidence="13">The sequence shown here is derived from an EMBL/GenBank/DDBJ whole genome shotgun (WGS) entry which is preliminary data.</text>
</comment>
<dbReference type="GO" id="GO:0005737">
    <property type="term" value="C:cytoplasm"/>
    <property type="evidence" value="ECO:0007669"/>
    <property type="project" value="UniProtKB-SubCell"/>
</dbReference>
<dbReference type="InterPro" id="IPR006070">
    <property type="entry name" value="Sua5-like_dom"/>
</dbReference>
<dbReference type="EC" id="2.7.7.87" evidence="3"/>
<evidence type="ECO:0000256" key="9">
    <source>
        <dbReference type="ARBA" id="ARBA00022840"/>
    </source>
</evidence>
<dbReference type="PROSITE" id="PS51163">
    <property type="entry name" value="YRDC"/>
    <property type="match status" value="1"/>
</dbReference>
<evidence type="ECO:0000256" key="1">
    <source>
        <dbReference type="ARBA" id="ARBA00004496"/>
    </source>
</evidence>
<evidence type="ECO:0000256" key="6">
    <source>
        <dbReference type="ARBA" id="ARBA00022694"/>
    </source>
</evidence>
<keyword evidence="4" id="KW-0963">Cytoplasm</keyword>
<dbReference type="GO" id="GO:0008033">
    <property type="term" value="P:tRNA processing"/>
    <property type="evidence" value="ECO:0007669"/>
    <property type="project" value="UniProtKB-KW"/>
</dbReference>
<dbReference type="InterPro" id="IPR050156">
    <property type="entry name" value="TC-AMP_synthase_SUA5"/>
</dbReference>
<dbReference type="PANTHER" id="PTHR17490:SF16">
    <property type="entry name" value="THREONYLCARBAMOYL-AMP SYNTHASE"/>
    <property type="match status" value="1"/>
</dbReference>
<dbReference type="GO" id="GO:0006450">
    <property type="term" value="P:regulation of translational fidelity"/>
    <property type="evidence" value="ECO:0007669"/>
    <property type="project" value="TreeGrafter"/>
</dbReference>
<dbReference type="GO" id="GO:0005524">
    <property type="term" value="F:ATP binding"/>
    <property type="evidence" value="ECO:0007669"/>
    <property type="project" value="UniProtKB-KW"/>
</dbReference>
<accession>X1AHV3</accession>
<evidence type="ECO:0000256" key="11">
    <source>
        <dbReference type="ARBA" id="ARBA00048366"/>
    </source>
</evidence>
<keyword evidence="5" id="KW-0808">Transferase</keyword>
<dbReference type="GO" id="GO:0003725">
    <property type="term" value="F:double-stranded RNA binding"/>
    <property type="evidence" value="ECO:0007669"/>
    <property type="project" value="InterPro"/>
</dbReference>
<dbReference type="Pfam" id="PF01300">
    <property type="entry name" value="Sua5_yciO_yrdC"/>
    <property type="match status" value="1"/>
</dbReference>
<proteinExistence type="inferred from homology"/>